<dbReference type="InterPro" id="IPR016162">
    <property type="entry name" value="Ald_DH_N"/>
</dbReference>
<dbReference type="FunFam" id="3.40.605.10:FF:000006">
    <property type="entry name" value="1-pyrroline-5-carboxylate dehydrogenase"/>
    <property type="match status" value="1"/>
</dbReference>
<reference evidence="10" key="1">
    <citation type="submission" date="2020-06" db="EMBL/GenBank/DDBJ databases">
        <authorList>
            <person name="Onetto C."/>
        </authorList>
    </citation>
    <scope>NUCLEOTIDE SEQUENCE</scope>
</reference>
<dbReference type="FunFam" id="3.40.309.10:FF:000005">
    <property type="entry name" value="1-pyrroline-5-carboxylate dehydrogenase 1"/>
    <property type="match status" value="1"/>
</dbReference>
<keyword evidence="11" id="KW-1185">Reference proteome</keyword>
<dbReference type="InterPro" id="IPR015590">
    <property type="entry name" value="Aldehyde_DH_dom"/>
</dbReference>
<feature type="domain" description="Aldehyde dehydrogenase" evidence="9">
    <location>
        <begin position="83"/>
        <end position="574"/>
    </location>
</feature>
<protein>
    <recommendedName>
        <fullName evidence="7 8">Multifunctional fusion protein</fullName>
    </recommendedName>
    <domain>
        <recommendedName>
            <fullName evidence="8">Delta-1-pyrroline-5-carboxylate dehydrogenase</fullName>
            <shortName evidence="8">P5C dehydrogenase</shortName>
        </recommendedName>
        <alternativeName>
            <fullName evidence="7">L-glutamate gamma-semialdehyde dehydrogenase</fullName>
        </alternativeName>
    </domain>
    <domain>
        <recommendedName>
            <fullName evidence="7">L-glutamate gamma-semialdehyde dehydrogenase</fullName>
            <ecNumber evidence="7">1.2.1.88</ecNumber>
        </recommendedName>
    </domain>
</protein>
<evidence type="ECO:0000256" key="8">
    <source>
        <dbReference type="RuleBase" id="RU366030"/>
    </source>
</evidence>
<evidence type="ECO:0000313" key="11">
    <source>
        <dbReference type="Proteomes" id="UP000745764"/>
    </source>
</evidence>
<dbReference type="Pfam" id="PF00171">
    <property type="entry name" value="Aldedh"/>
    <property type="match status" value="1"/>
</dbReference>
<dbReference type="GO" id="GO:0003842">
    <property type="term" value="F:L-glutamate gamma-semialdehyde dehydrogenase activity"/>
    <property type="evidence" value="ECO:0007669"/>
    <property type="project" value="UniProtKB-UniRule"/>
</dbReference>
<evidence type="ECO:0000256" key="7">
    <source>
        <dbReference type="RuleBase" id="RU366016"/>
    </source>
</evidence>
<comment type="similarity">
    <text evidence="2 7">Belongs to the aldehyde dehydrogenase family.</text>
</comment>
<comment type="catalytic activity">
    <reaction evidence="6 7">
        <text>L-glutamate 5-semialdehyde + NAD(+) + H2O = L-glutamate + NADH + 2 H(+)</text>
        <dbReference type="Rhea" id="RHEA:30235"/>
        <dbReference type="ChEBI" id="CHEBI:15377"/>
        <dbReference type="ChEBI" id="CHEBI:15378"/>
        <dbReference type="ChEBI" id="CHEBI:29985"/>
        <dbReference type="ChEBI" id="CHEBI:57540"/>
        <dbReference type="ChEBI" id="CHEBI:57945"/>
        <dbReference type="ChEBI" id="CHEBI:58066"/>
        <dbReference type="EC" id="1.2.1.88"/>
    </reaction>
</comment>
<dbReference type="InterPro" id="IPR016160">
    <property type="entry name" value="Ald_DH_CS_CYS"/>
</dbReference>
<dbReference type="OrthoDB" id="5322683at2759"/>
<proteinExistence type="inferred from homology"/>
<gene>
    <name evidence="10" type="ORF">AWRI4620_LOCUS3792</name>
</gene>
<organism evidence="10 11">
    <name type="scientific">Aureobasidium uvarum</name>
    <dbReference type="NCBI Taxonomy" id="2773716"/>
    <lineage>
        <taxon>Eukaryota</taxon>
        <taxon>Fungi</taxon>
        <taxon>Dikarya</taxon>
        <taxon>Ascomycota</taxon>
        <taxon>Pezizomycotina</taxon>
        <taxon>Dothideomycetes</taxon>
        <taxon>Dothideomycetidae</taxon>
        <taxon>Dothideales</taxon>
        <taxon>Saccotheciaceae</taxon>
        <taxon>Aureobasidium</taxon>
    </lineage>
</organism>
<evidence type="ECO:0000259" key="9">
    <source>
        <dbReference type="Pfam" id="PF00171"/>
    </source>
</evidence>
<evidence type="ECO:0000256" key="1">
    <source>
        <dbReference type="ARBA" id="ARBA00004786"/>
    </source>
</evidence>
<dbReference type="AlphaFoldDB" id="A0A9N8KEP2"/>
<dbReference type="EC" id="1.2.1.88" evidence="7"/>
<comment type="pathway">
    <text evidence="1 7">Amino-acid degradation; L-proline degradation into L-glutamate; L-glutamate from L-proline: step 2/2.</text>
</comment>
<evidence type="ECO:0000256" key="5">
    <source>
        <dbReference type="ARBA" id="ARBA00023062"/>
    </source>
</evidence>
<dbReference type="GO" id="GO:0005759">
    <property type="term" value="C:mitochondrial matrix"/>
    <property type="evidence" value="ECO:0007669"/>
    <property type="project" value="TreeGrafter"/>
</dbReference>
<dbReference type="Gene3D" id="3.40.605.10">
    <property type="entry name" value="Aldehyde Dehydrogenase, Chain A, domain 1"/>
    <property type="match status" value="1"/>
</dbReference>
<dbReference type="InterPro" id="IPR016161">
    <property type="entry name" value="Ald_DH/histidinol_DH"/>
</dbReference>
<dbReference type="PROSITE" id="PS00070">
    <property type="entry name" value="ALDEHYDE_DEHYDR_CYS"/>
    <property type="match status" value="1"/>
</dbReference>
<sequence>MRSVISPRVLPWKHVRSPARTPLLRAGVATSGHFKLPNARNEENLHYAKSSPERVQLDEALLALRSKLPLQVPLHVSGKSKSTSQSLTSTMPSEHAQEFARSSAASVEDVENAIKSALEAKKSWQVVPFVDRAAIFLKAAELVAGKYRYDLIAATMLGQGKNVWQAEIDAAAELADFFRFNVSYAEELYNKQPTLNAPGNFGLVMFASTIGIPILTLQRRTDWRPLEGFVYAISPFNFTAIGGNLVSGPAIMGNVVLWKPSPTGVYTSWLVYQILLEAGLPPNVIQFLPGDAELITNTVYEHKEFSALNFTGSSDVFRSLYGKAAEGVVSRKYRDMPRMVGETSGKNFHLIHSSADISNSVKHTVRASFEYSGQKCSACSRVYIPQSKAQEFLDQIKKEVEPIKVGPPEDYENFLGPVIHKGAFDKITKIIDKANGDSKLQNVFGGSYDGSKGHFIQPSLYVANTLDHELFDQEIFGPVLVAYVYPDQDFEQVMAKIDTQGGGFALTGAVFANDREVLRQAEDTLRYSAGNFYINCKTTGAVIGHQSFGGSRSSGTNDKAGSANALMRFTSPRTLKEEMIPLQSVLYPSNLA</sequence>
<accession>A0A9N8KEP2</accession>
<comment type="caution">
    <text evidence="10">The sequence shown here is derived from an EMBL/GenBank/DDBJ whole genome shotgun (WGS) entry which is preliminary data.</text>
</comment>
<dbReference type="EMBL" id="CAINUL010000005">
    <property type="protein sequence ID" value="CAD0109537.1"/>
    <property type="molecule type" value="Genomic_DNA"/>
</dbReference>
<dbReference type="Gene3D" id="3.40.309.10">
    <property type="entry name" value="Aldehyde Dehydrogenase, Chain A, domain 2"/>
    <property type="match status" value="1"/>
</dbReference>
<evidence type="ECO:0000256" key="3">
    <source>
        <dbReference type="ARBA" id="ARBA00023002"/>
    </source>
</evidence>
<dbReference type="PANTHER" id="PTHR42862">
    <property type="entry name" value="DELTA-1-PYRROLINE-5-CARBOXYLATE DEHYDROGENASE 1, ISOFORM A-RELATED"/>
    <property type="match status" value="1"/>
</dbReference>
<dbReference type="SUPFAM" id="SSF53720">
    <property type="entry name" value="ALDH-like"/>
    <property type="match status" value="1"/>
</dbReference>
<evidence type="ECO:0000256" key="2">
    <source>
        <dbReference type="ARBA" id="ARBA00009986"/>
    </source>
</evidence>
<dbReference type="Proteomes" id="UP000745764">
    <property type="component" value="Unassembled WGS sequence"/>
</dbReference>
<dbReference type="InterPro" id="IPR005931">
    <property type="entry name" value="P5CDH/ALDH4A1"/>
</dbReference>
<keyword evidence="5 7" id="KW-0642">Proline metabolism</keyword>
<dbReference type="InterPro" id="IPR016163">
    <property type="entry name" value="Ald_DH_C"/>
</dbReference>
<name>A0A9N8KEP2_9PEZI</name>
<dbReference type="InterPro" id="IPR050485">
    <property type="entry name" value="Proline_metab_enzyme"/>
</dbReference>
<dbReference type="PANTHER" id="PTHR42862:SF1">
    <property type="entry name" value="DELTA-1-PYRROLINE-5-CARBOXYLATE DEHYDROGENASE 2, ISOFORM A-RELATED"/>
    <property type="match status" value="1"/>
</dbReference>
<keyword evidence="3 7" id="KW-0560">Oxidoreductase</keyword>
<dbReference type="GO" id="GO:0010133">
    <property type="term" value="P:L-proline catabolic process to L-glutamate"/>
    <property type="evidence" value="ECO:0007669"/>
    <property type="project" value="UniProtKB-UniRule"/>
</dbReference>
<evidence type="ECO:0000313" key="10">
    <source>
        <dbReference type="EMBL" id="CAD0109537.1"/>
    </source>
</evidence>
<evidence type="ECO:0000256" key="6">
    <source>
        <dbReference type="ARBA" id="ARBA00048142"/>
    </source>
</evidence>
<keyword evidence="4 7" id="KW-0520">NAD</keyword>
<dbReference type="NCBIfam" id="TIGR01236">
    <property type="entry name" value="D1pyr5carbox1"/>
    <property type="match status" value="1"/>
</dbReference>
<evidence type="ECO:0000256" key="4">
    <source>
        <dbReference type="ARBA" id="ARBA00023027"/>
    </source>
</evidence>